<evidence type="ECO:0000313" key="2">
    <source>
        <dbReference type="EMBL" id="MFC3230674.1"/>
    </source>
</evidence>
<protein>
    <submittedName>
        <fullName evidence="2">Cupin domain-containing protein</fullName>
    </submittedName>
</protein>
<dbReference type="RefSeq" id="WP_379906065.1">
    <property type="nucleotide sequence ID" value="NZ_JBHRTR010000048.1"/>
</dbReference>
<dbReference type="InterPro" id="IPR025979">
    <property type="entry name" value="ChrR-like_cupin_dom"/>
</dbReference>
<dbReference type="Gene3D" id="2.60.120.10">
    <property type="entry name" value="Jelly Rolls"/>
    <property type="match status" value="1"/>
</dbReference>
<reference evidence="3" key="1">
    <citation type="journal article" date="2019" name="Int. J. Syst. Evol. Microbiol.">
        <title>The Global Catalogue of Microorganisms (GCM) 10K type strain sequencing project: providing services to taxonomists for standard genome sequencing and annotation.</title>
        <authorList>
            <consortium name="The Broad Institute Genomics Platform"/>
            <consortium name="The Broad Institute Genome Sequencing Center for Infectious Disease"/>
            <person name="Wu L."/>
            <person name="Ma J."/>
        </authorList>
    </citation>
    <scope>NUCLEOTIDE SEQUENCE [LARGE SCALE GENOMIC DNA]</scope>
    <source>
        <strain evidence="3">KCTC 42964</strain>
    </source>
</reference>
<dbReference type="InterPro" id="IPR014710">
    <property type="entry name" value="RmlC-like_jellyroll"/>
</dbReference>
<feature type="domain" description="ChrR-like cupin" evidence="1">
    <location>
        <begin position="21"/>
        <end position="107"/>
    </location>
</feature>
<sequence>MTEGARDLVWPDLAEGGWRSLAFEPFRDRVEIHWLERGTGGEPSVALLRYAAGARVPRHRHAGLETIVVLDGAQSDAHGTYAKGSVVINRPGTSHEVWSDEGCVVLIQWDRPVEILGDEE</sequence>
<dbReference type="Pfam" id="PF12973">
    <property type="entry name" value="Cupin_7"/>
    <property type="match status" value="1"/>
</dbReference>
<dbReference type="Proteomes" id="UP001595528">
    <property type="component" value="Unassembled WGS sequence"/>
</dbReference>
<gene>
    <name evidence="2" type="ORF">ACFOGJ_25725</name>
</gene>
<dbReference type="InterPro" id="IPR011051">
    <property type="entry name" value="RmlC_Cupin_sf"/>
</dbReference>
<keyword evidence="3" id="KW-1185">Reference proteome</keyword>
<comment type="caution">
    <text evidence="2">The sequence shown here is derived from an EMBL/GenBank/DDBJ whole genome shotgun (WGS) entry which is preliminary data.</text>
</comment>
<dbReference type="EMBL" id="JBHRTR010000048">
    <property type="protein sequence ID" value="MFC3230674.1"/>
    <property type="molecule type" value="Genomic_DNA"/>
</dbReference>
<proteinExistence type="predicted"/>
<evidence type="ECO:0000259" key="1">
    <source>
        <dbReference type="Pfam" id="PF12973"/>
    </source>
</evidence>
<evidence type="ECO:0000313" key="3">
    <source>
        <dbReference type="Proteomes" id="UP001595528"/>
    </source>
</evidence>
<organism evidence="2 3">
    <name type="scientific">Marinibaculum pumilum</name>
    <dbReference type="NCBI Taxonomy" id="1766165"/>
    <lineage>
        <taxon>Bacteria</taxon>
        <taxon>Pseudomonadati</taxon>
        <taxon>Pseudomonadota</taxon>
        <taxon>Alphaproteobacteria</taxon>
        <taxon>Rhodospirillales</taxon>
        <taxon>Rhodospirillaceae</taxon>
        <taxon>Marinibaculum</taxon>
    </lineage>
</organism>
<accession>A0ABV7L816</accession>
<name>A0ABV7L816_9PROT</name>
<dbReference type="SUPFAM" id="SSF51182">
    <property type="entry name" value="RmlC-like cupins"/>
    <property type="match status" value="1"/>
</dbReference>